<proteinExistence type="predicted"/>
<protein>
    <submittedName>
        <fullName evidence="2">Uncharacterized protein</fullName>
    </submittedName>
</protein>
<evidence type="ECO:0000256" key="1">
    <source>
        <dbReference type="SAM" id="Phobius"/>
    </source>
</evidence>
<reference evidence="2" key="1">
    <citation type="submission" date="2020-02" db="EMBL/GenBank/DDBJ databases">
        <authorList>
            <person name="Meier V. D."/>
        </authorList>
    </citation>
    <scope>NUCLEOTIDE SEQUENCE</scope>
    <source>
        <strain evidence="2">AVDCRST_MAG63</strain>
    </source>
</reference>
<evidence type="ECO:0000313" key="2">
    <source>
        <dbReference type="EMBL" id="CAA9231824.1"/>
    </source>
</evidence>
<gene>
    <name evidence="2" type="ORF">AVDCRST_MAG63-1008</name>
</gene>
<dbReference type="AlphaFoldDB" id="A0A6J4HTW3"/>
<keyword evidence="1" id="KW-0472">Membrane</keyword>
<accession>A0A6J4HTW3</accession>
<organism evidence="2">
    <name type="scientific">uncultured Armatimonadetes bacterium</name>
    <dbReference type="NCBI Taxonomy" id="157466"/>
    <lineage>
        <taxon>Bacteria</taxon>
        <taxon>Bacillati</taxon>
        <taxon>Armatimonadota</taxon>
        <taxon>environmental samples</taxon>
    </lineage>
</organism>
<feature type="transmembrane region" description="Helical" evidence="1">
    <location>
        <begin position="63"/>
        <end position="83"/>
    </location>
</feature>
<name>A0A6J4HTW3_9BACT</name>
<keyword evidence="1" id="KW-0812">Transmembrane</keyword>
<dbReference type="EMBL" id="CADCTO010000135">
    <property type="protein sequence ID" value="CAA9231824.1"/>
    <property type="molecule type" value="Genomic_DNA"/>
</dbReference>
<keyword evidence="1" id="KW-1133">Transmembrane helix</keyword>
<sequence>MLFLIGTFLLLAGYAVCGRARSLIRATSEARTSLERLRGEALVIEGEFTRLRERLRRDRRRAAAQWAAGAALFGTGVLVLVAARLGSPTQP</sequence>